<comment type="catalytic activity">
    <reaction evidence="5 6">
        <text>NAD(+) + ATP = ADP + NADP(+) + H(+)</text>
        <dbReference type="Rhea" id="RHEA:18629"/>
        <dbReference type="ChEBI" id="CHEBI:15378"/>
        <dbReference type="ChEBI" id="CHEBI:30616"/>
        <dbReference type="ChEBI" id="CHEBI:57540"/>
        <dbReference type="ChEBI" id="CHEBI:58349"/>
        <dbReference type="ChEBI" id="CHEBI:456216"/>
        <dbReference type="EC" id="2.7.1.23"/>
    </reaction>
</comment>
<evidence type="ECO:0000256" key="4">
    <source>
        <dbReference type="ARBA" id="ARBA00023027"/>
    </source>
</evidence>
<dbReference type="GO" id="GO:0006741">
    <property type="term" value="P:NADP+ biosynthetic process"/>
    <property type="evidence" value="ECO:0007669"/>
    <property type="project" value="UniProtKB-UniRule"/>
</dbReference>
<organism evidence="7 8">
    <name type="scientific">Acinetobacter brisouii CIP 110357</name>
    <dbReference type="NCBI Taxonomy" id="1341683"/>
    <lineage>
        <taxon>Bacteria</taxon>
        <taxon>Pseudomonadati</taxon>
        <taxon>Pseudomonadota</taxon>
        <taxon>Gammaproteobacteria</taxon>
        <taxon>Moraxellales</taxon>
        <taxon>Moraxellaceae</taxon>
        <taxon>Acinetobacter</taxon>
    </lineage>
</organism>
<dbReference type="STRING" id="396323.VH98_02000"/>
<comment type="similarity">
    <text evidence="6">Belongs to the NAD kinase family.</text>
</comment>
<feature type="binding site" evidence="6">
    <location>
        <position position="92"/>
    </location>
    <ligand>
        <name>NAD(+)</name>
        <dbReference type="ChEBI" id="CHEBI:57540"/>
    </ligand>
</feature>
<dbReference type="Gene3D" id="2.60.200.30">
    <property type="entry name" value="Probable inorganic polyphosphate/atp-NAD kinase, domain 2"/>
    <property type="match status" value="1"/>
</dbReference>
<accession>V2UA45</accession>
<feature type="binding site" evidence="6">
    <location>
        <position position="261"/>
    </location>
    <ligand>
        <name>NAD(+)</name>
        <dbReference type="ChEBI" id="CHEBI:57540"/>
    </ligand>
</feature>
<feature type="binding site" evidence="6">
    <location>
        <position position="191"/>
    </location>
    <ligand>
        <name>NAD(+)</name>
        <dbReference type="ChEBI" id="CHEBI:57540"/>
    </ligand>
</feature>
<comment type="cofactor">
    <cofactor evidence="6">
        <name>a divalent metal cation</name>
        <dbReference type="ChEBI" id="CHEBI:60240"/>
    </cofactor>
</comment>
<evidence type="ECO:0000256" key="2">
    <source>
        <dbReference type="ARBA" id="ARBA00022777"/>
    </source>
</evidence>
<evidence type="ECO:0000256" key="1">
    <source>
        <dbReference type="ARBA" id="ARBA00022679"/>
    </source>
</evidence>
<keyword evidence="6" id="KW-0547">Nucleotide-binding</keyword>
<feature type="binding site" evidence="6">
    <location>
        <begin position="202"/>
        <end position="207"/>
    </location>
    <ligand>
        <name>NAD(+)</name>
        <dbReference type="ChEBI" id="CHEBI:57540"/>
    </ligand>
</feature>
<evidence type="ECO:0000313" key="8">
    <source>
        <dbReference type="Proteomes" id="UP000018418"/>
    </source>
</evidence>
<keyword evidence="4 6" id="KW-0520">NAD</keyword>
<dbReference type="GO" id="GO:0046872">
    <property type="term" value="F:metal ion binding"/>
    <property type="evidence" value="ECO:0007669"/>
    <property type="project" value="UniProtKB-UniRule"/>
</dbReference>
<dbReference type="GO" id="GO:0005524">
    <property type="term" value="F:ATP binding"/>
    <property type="evidence" value="ECO:0007669"/>
    <property type="project" value="UniProtKB-KW"/>
</dbReference>
<dbReference type="HOGENOM" id="CLU_008831_0_1_6"/>
<comment type="subcellular location">
    <subcellularLocation>
        <location evidence="6">Cytoplasm</location>
    </subcellularLocation>
</comment>
<keyword evidence="3 6" id="KW-0521">NADP</keyword>
<dbReference type="HAMAP" id="MF_00361">
    <property type="entry name" value="NAD_kinase"/>
    <property type="match status" value="1"/>
</dbReference>
<gene>
    <name evidence="6" type="primary">nadK</name>
    <name evidence="7" type="ORF">P255_01793</name>
</gene>
<keyword evidence="2 6" id="KW-0418">Kinase</keyword>
<dbReference type="SUPFAM" id="SSF111331">
    <property type="entry name" value="NAD kinase/diacylglycerol kinase-like"/>
    <property type="match status" value="1"/>
</dbReference>
<dbReference type="Pfam" id="PF20143">
    <property type="entry name" value="NAD_kinase_C"/>
    <property type="match status" value="1"/>
</dbReference>
<dbReference type="GO" id="GO:0003951">
    <property type="term" value="F:NAD+ kinase activity"/>
    <property type="evidence" value="ECO:0007669"/>
    <property type="project" value="UniProtKB-UniRule"/>
</dbReference>
<dbReference type="Proteomes" id="UP000018418">
    <property type="component" value="Unassembled WGS sequence"/>
</dbReference>
<dbReference type="InterPro" id="IPR016064">
    <property type="entry name" value="NAD/diacylglycerol_kinase_sf"/>
</dbReference>
<keyword evidence="6" id="KW-0067">ATP-binding</keyword>
<dbReference type="GO" id="GO:0051287">
    <property type="term" value="F:NAD binding"/>
    <property type="evidence" value="ECO:0007669"/>
    <property type="project" value="UniProtKB-ARBA"/>
</dbReference>
<keyword evidence="8" id="KW-1185">Reference proteome</keyword>
<evidence type="ECO:0000313" key="7">
    <source>
        <dbReference type="EMBL" id="ESK51283.1"/>
    </source>
</evidence>
<proteinExistence type="inferred from homology"/>
<dbReference type="Pfam" id="PF01513">
    <property type="entry name" value="NAD_kinase"/>
    <property type="match status" value="1"/>
</dbReference>
<name>V2UA45_9GAMM</name>
<dbReference type="InterPro" id="IPR017438">
    <property type="entry name" value="ATP-NAD_kinase_N"/>
</dbReference>
<reference evidence="7 8" key="1">
    <citation type="submission" date="2013-10" db="EMBL/GenBank/DDBJ databases">
        <title>The Genome Sequence of Acinetobacter brisouii CIP 110357.</title>
        <authorList>
            <consortium name="The Broad Institute Genomics Platform"/>
            <consortium name="The Broad Institute Genome Sequencing Center for Infectious Disease"/>
            <person name="Cerqueira G."/>
            <person name="Feldgarden M."/>
            <person name="Courvalin P."/>
            <person name="Grillot-Courvalin C."/>
            <person name="Clermont D."/>
            <person name="Rocha E."/>
            <person name="Yoon E.-J."/>
            <person name="Nemec A."/>
            <person name="Young S.K."/>
            <person name="Zeng Q."/>
            <person name="Gargeya S."/>
            <person name="Fitzgerald M."/>
            <person name="Abouelleil A."/>
            <person name="Alvarado L."/>
            <person name="Berlin A.M."/>
            <person name="Chapman S.B."/>
            <person name="Gainer-Dewar J."/>
            <person name="Goldberg J."/>
            <person name="Gnerre S."/>
            <person name="Griggs A."/>
            <person name="Gujja S."/>
            <person name="Hansen M."/>
            <person name="Howarth C."/>
            <person name="Imamovic A."/>
            <person name="Ireland A."/>
            <person name="Larimer J."/>
            <person name="McCowan C."/>
            <person name="Murphy C."/>
            <person name="Pearson M."/>
            <person name="Poon T.W."/>
            <person name="Priest M."/>
            <person name="Roberts A."/>
            <person name="Saif S."/>
            <person name="Shea T."/>
            <person name="Sykes S."/>
            <person name="Wortman J."/>
            <person name="Nusbaum C."/>
            <person name="Birren B."/>
        </authorList>
    </citation>
    <scope>NUCLEOTIDE SEQUENCE [LARGE SCALE GENOMIC DNA]</scope>
    <source>
        <strain evidence="7 8">CIP 110357</strain>
    </source>
</reference>
<dbReference type="GO" id="GO:0005737">
    <property type="term" value="C:cytoplasm"/>
    <property type="evidence" value="ECO:0007669"/>
    <property type="project" value="UniProtKB-SubCell"/>
</dbReference>
<dbReference type="AlphaFoldDB" id="V2UA45"/>
<dbReference type="PATRIC" id="fig|1341683.3.peg.1780"/>
<protein>
    <recommendedName>
        <fullName evidence="6">NAD kinase</fullName>
        <ecNumber evidence="6">2.7.1.23</ecNumber>
    </recommendedName>
    <alternativeName>
        <fullName evidence="6">ATP-dependent NAD kinase</fullName>
    </alternativeName>
</protein>
<dbReference type="Gene3D" id="3.40.50.10330">
    <property type="entry name" value="Probable inorganic polyphosphate/atp-NAD kinase, domain 1"/>
    <property type="match status" value="1"/>
</dbReference>
<dbReference type="OrthoDB" id="9774737at2"/>
<dbReference type="PANTHER" id="PTHR20275:SF0">
    <property type="entry name" value="NAD KINASE"/>
    <property type="match status" value="1"/>
</dbReference>
<keyword evidence="6" id="KW-0963">Cytoplasm</keyword>
<dbReference type="GO" id="GO:0019674">
    <property type="term" value="P:NAD+ metabolic process"/>
    <property type="evidence" value="ECO:0007669"/>
    <property type="project" value="InterPro"/>
</dbReference>
<dbReference type="PANTHER" id="PTHR20275">
    <property type="entry name" value="NAD KINASE"/>
    <property type="match status" value="1"/>
</dbReference>
<feature type="binding site" evidence="6">
    <location>
        <begin position="87"/>
        <end position="88"/>
    </location>
    <ligand>
        <name>NAD(+)</name>
        <dbReference type="ChEBI" id="CHEBI:57540"/>
    </ligand>
</feature>
<comment type="caution">
    <text evidence="6">Lacks conserved residue(s) required for the propagation of feature annotation.</text>
</comment>
<sequence>MAANPNGALELVKISHKSFRNIGLIGRPEKAAVVETLCLIYDHLLKLGLHPIFDVETAKLVPYQNCQIVSRNLMGEVADLVVVVGGDGSLLHAARALVKYNTPVIGVNRGRLGFLTDINPVEVLQKLDLVLKGNFQLDRRFLLEMEVRTAGETVYSAIALNDIVLHSGKSVHMVDFELSIDGQFVYRQHSDGLIVATPTGSTAYALSGGGPIIHPSMDAIVLVPMHPHTLSSRPIIVGDQSEIKITVRKNRILPMVSADAQHSVALNVGDVLYIRKHPFKLSLLHPPGYDFYMACRTKLGWHQDFEALQQQEES</sequence>
<comment type="caution">
    <text evidence="7">The sequence shown here is derived from an EMBL/GenBank/DDBJ whole genome shotgun (WGS) entry which is preliminary data.</text>
</comment>
<feature type="binding site" evidence="6">
    <location>
        <position position="189"/>
    </location>
    <ligand>
        <name>NAD(+)</name>
        <dbReference type="ChEBI" id="CHEBI:57540"/>
    </ligand>
</feature>
<feature type="binding site" evidence="6">
    <location>
        <begin position="161"/>
        <end position="162"/>
    </location>
    <ligand>
        <name>NAD(+)</name>
        <dbReference type="ChEBI" id="CHEBI:57540"/>
    </ligand>
</feature>
<dbReference type="InterPro" id="IPR002504">
    <property type="entry name" value="NADK"/>
</dbReference>
<feature type="active site" description="Proton acceptor" evidence="6">
    <location>
        <position position="87"/>
    </location>
</feature>
<feature type="binding site" evidence="6">
    <location>
        <position position="172"/>
    </location>
    <ligand>
        <name>NAD(+)</name>
        <dbReference type="ChEBI" id="CHEBI:57540"/>
    </ligand>
</feature>
<dbReference type="NCBIfam" id="NF002306">
    <property type="entry name" value="PRK01231.1"/>
    <property type="match status" value="1"/>
</dbReference>
<evidence type="ECO:0000256" key="6">
    <source>
        <dbReference type="HAMAP-Rule" id="MF_00361"/>
    </source>
</evidence>
<comment type="function">
    <text evidence="6">Involved in the regulation of the intracellular balance of NAD and NADP, and is a key enzyme in the biosynthesis of NADP. Catalyzes specifically the phosphorylation on 2'-hydroxyl of the adenosine moiety of NAD to yield NADP.</text>
</comment>
<evidence type="ECO:0000256" key="5">
    <source>
        <dbReference type="ARBA" id="ARBA00047925"/>
    </source>
</evidence>
<dbReference type="EMBL" id="AYEU01000006">
    <property type="protein sequence ID" value="ESK51283.1"/>
    <property type="molecule type" value="Genomic_DNA"/>
</dbReference>
<dbReference type="InterPro" id="IPR017437">
    <property type="entry name" value="ATP-NAD_kinase_PpnK-typ_C"/>
</dbReference>
<keyword evidence="1 6" id="KW-0808">Transferase</keyword>
<dbReference type="EC" id="2.7.1.23" evidence="6"/>
<evidence type="ECO:0000256" key="3">
    <source>
        <dbReference type="ARBA" id="ARBA00022857"/>
    </source>
</evidence>